<dbReference type="Proteomes" id="UP000247702">
    <property type="component" value="Unassembled WGS sequence"/>
</dbReference>
<dbReference type="PANTHER" id="PTHR24410">
    <property type="entry name" value="HL07962P-RELATED"/>
    <property type="match status" value="1"/>
</dbReference>
<evidence type="ECO:0000259" key="2">
    <source>
        <dbReference type="PROSITE" id="PS50097"/>
    </source>
</evidence>
<keyword evidence="6" id="KW-1185">Reference proteome</keyword>
<gene>
    <name evidence="5" type="ORF">RCL2_001726200</name>
    <name evidence="4" type="ORF">RclHR1_09460007</name>
</gene>
<accession>A0A2Z6S4H3</accession>
<feature type="domain" description="BTB" evidence="2">
    <location>
        <begin position="23"/>
        <end position="96"/>
    </location>
</feature>
<dbReference type="InterPro" id="IPR006571">
    <property type="entry name" value="TLDc_dom"/>
</dbReference>
<reference evidence="4 6" key="1">
    <citation type="submission" date="2017-11" db="EMBL/GenBank/DDBJ databases">
        <title>The genome of Rhizophagus clarus HR1 reveals common genetic basis of auxotrophy among arbuscular mycorrhizal fungi.</title>
        <authorList>
            <person name="Kobayashi Y."/>
        </authorList>
    </citation>
    <scope>NUCLEOTIDE SEQUENCE [LARGE SCALE GENOMIC DNA]</scope>
    <source>
        <strain evidence="4 6">HR1</strain>
    </source>
</reference>
<keyword evidence="1" id="KW-0812">Transmembrane</keyword>
<dbReference type="EMBL" id="BLAL01000194">
    <property type="protein sequence ID" value="GES90418.1"/>
    <property type="molecule type" value="Genomic_DNA"/>
</dbReference>
<dbReference type="InterPro" id="IPR011333">
    <property type="entry name" value="SKP1/BTB/POZ_sf"/>
</dbReference>
<dbReference type="InterPro" id="IPR000210">
    <property type="entry name" value="BTB/POZ_dom"/>
</dbReference>
<sequence length="572" mass="66559">MNYDQTQKLATDLSSLSKDIENCDVKILVGKEPNIKEFKAHSLILSSRSIYFKKVFSAQWARKEDGFFISKQPNISPTVFEILINYIYSGTISVDNNEINVVDVLIASDELGLLEIYQQLKTRLLDESAWKLPRDFTTLCQFRHDDRFANLYEVAIGLVCRNAKFIFDSKEFLEMEEEHIIELLERDDLRLEEIEIWDYLIKWGIENTDSILNDDLTKWTSKDFSELEETLHNCIPYIRFSQMSPEVFNELRKQYKSILPEDLVDDVLKYFTDPNSKPLLKNLPLRVSVYPFDSKIINAQGAALISSWIDKKKGIPYRLKDIPFEFKLIYRASREGFNTEKFHECCDNKGPTVVIIKVQNSGEIIGGYNPLDWRSFNSTKKEPYIDHECKTSNSFIFSLSSKSNGIIPILSRVTSKKESIIWCKKKGPCFGLQDLWIQYNSRTGKSKQSSYENKIIDNETFEIKEYEVFQIIDKRFSPLKLVKKICSFTGRMVKGLCAYTWETFVVFFKYMKQSIILLKEYCSDVHKATYKKVFACLGFLGCLALLAIIIYEFIIASLLTKFIFLAFIFALR</sequence>
<feature type="domain" description="TLDc" evidence="3">
    <location>
        <begin position="295"/>
        <end position="472"/>
    </location>
</feature>
<dbReference type="OrthoDB" id="298084at2759"/>
<dbReference type="AlphaFoldDB" id="A0A2Z6S4H3"/>
<dbReference type="Gene3D" id="1.25.40.420">
    <property type="match status" value="1"/>
</dbReference>
<dbReference type="PROSITE" id="PS50097">
    <property type="entry name" value="BTB"/>
    <property type="match status" value="1"/>
</dbReference>
<dbReference type="Pfam" id="PF00651">
    <property type="entry name" value="BTB"/>
    <property type="match status" value="1"/>
</dbReference>
<evidence type="ECO:0000313" key="6">
    <source>
        <dbReference type="Proteomes" id="UP000247702"/>
    </source>
</evidence>
<dbReference type="InterPro" id="IPR011705">
    <property type="entry name" value="BACK"/>
</dbReference>
<feature type="transmembrane region" description="Helical" evidence="1">
    <location>
        <begin position="537"/>
        <end position="570"/>
    </location>
</feature>
<dbReference type="EMBL" id="BEXD01004366">
    <property type="protein sequence ID" value="GBC10234.1"/>
    <property type="molecule type" value="Genomic_DNA"/>
</dbReference>
<dbReference type="PANTHER" id="PTHR24410:SF23">
    <property type="entry name" value="BTB DOMAIN-CONTAINING PROTEIN-RELATED"/>
    <property type="match status" value="1"/>
</dbReference>
<evidence type="ECO:0000313" key="4">
    <source>
        <dbReference type="EMBL" id="GBC10234.1"/>
    </source>
</evidence>
<dbReference type="SMART" id="SM00225">
    <property type="entry name" value="BTB"/>
    <property type="match status" value="1"/>
</dbReference>
<dbReference type="Proteomes" id="UP000615446">
    <property type="component" value="Unassembled WGS sequence"/>
</dbReference>
<dbReference type="InterPro" id="IPR051481">
    <property type="entry name" value="BTB-POZ/Galectin-3-binding"/>
</dbReference>
<name>A0A2Z6S4H3_9GLOM</name>
<dbReference type="CDD" id="cd18186">
    <property type="entry name" value="BTB_POZ_ZBTB_KLHL-like"/>
    <property type="match status" value="1"/>
</dbReference>
<dbReference type="PROSITE" id="PS51886">
    <property type="entry name" value="TLDC"/>
    <property type="match status" value="1"/>
</dbReference>
<proteinExistence type="predicted"/>
<dbReference type="Gene3D" id="3.30.710.10">
    <property type="entry name" value="Potassium Channel Kv1.1, Chain A"/>
    <property type="match status" value="1"/>
</dbReference>
<keyword evidence="1" id="KW-0472">Membrane</keyword>
<organism evidence="4 6">
    <name type="scientific">Rhizophagus clarus</name>
    <dbReference type="NCBI Taxonomy" id="94130"/>
    <lineage>
        <taxon>Eukaryota</taxon>
        <taxon>Fungi</taxon>
        <taxon>Fungi incertae sedis</taxon>
        <taxon>Mucoromycota</taxon>
        <taxon>Glomeromycotina</taxon>
        <taxon>Glomeromycetes</taxon>
        <taxon>Glomerales</taxon>
        <taxon>Glomeraceae</taxon>
        <taxon>Rhizophagus</taxon>
    </lineage>
</organism>
<evidence type="ECO:0000313" key="5">
    <source>
        <dbReference type="EMBL" id="GES90418.1"/>
    </source>
</evidence>
<dbReference type="Pfam" id="PF07534">
    <property type="entry name" value="TLD"/>
    <property type="match status" value="1"/>
</dbReference>
<protein>
    <submittedName>
        <fullName evidence="5">BTB/POZ domain-containing protein</fullName>
    </submittedName>
</protein>
<evidence type="ECO:0000259" key="3">
    <source>
        <dbReference type="PROSITE" id="PS51886"/>
    </source>
</evidence>
<dbReference type="Pfam" id="PF07707">
    <property type="entry name" value="BACK"/>
    <property type="match status" value="1"/>
</dbReference>
<evidence type="ECO:0000256" key="1">
    <source>
        <dbReference type="SAM" id="Phobius"/>
    </source>
</evidence>
<keyword evidence="1" id="KW-1133">Transmembrane helix</keyword>
<reference evidence="5" key="2">
    <citation type="submission" date="2019-10" db="EMBL/GenBank/DDBJ databases">
        <title>Conservation and host-specific expression of non-tandemly repeated heterogenous ribosome RNA gene in arbuscular mycorrhizal fungi.</title>
        <authorList>
            <person name="Maeda T."/>
            <person name="Kobayashi Y."/>
            <person name="Nakagawa T."/>
            <person name="Ezawa T."/>
            <person name="Yamaguchi K."/>
            <person name="Bino T."/>
            <person name="Nishimoto Y."/>
            <person name="Shigenobu S."/>
            <person name="Kawaguchi M."/>
        </authorList>
    </citation>
    <scope>NUCLEOTIDE SEQUENCE</scope>
    <source>
        <strain evidence="5">HR1</strain>
    </source>
</reference>
<dbReference type="SUPFAM" id="SSF54695">
    <property type="entry name" value="POZ domain"/>
    <property type="match status" value="1"/>
</dbReference>
<comment type="caution">
    <text evidence="4">The sequence shown here is derived from an EMBL/GenBank/DDBJ whole genome shotgun (WGS) entry which is preliminary data.</text>
</comment>